<dbReference type="GO" id="GO:0005829">
    <property type="term" value="C:cytosol"/>
    <property type="evidence" value="ECO:0007669"/>
    <property type="project" value="TreeGrafter"/>
</dbReference>
<dbReference type="Gene3D" id="3.40.190.10">
    <property type="entry name" value="Periplasmic binding protein-like II"/>
    <property type="match status" value="2"/>
</dbReference>
<evidence type="ECO:0000256" key="1">
    <source>
        <dbReference type="ARBA" id="ARBA00009437"/>
    </source>
</evidence>
<dbReference type="SUPFAM" id="SSF53850">
    <property type="entry name" value="Periplasmic binding protein-like II"/>
    <property type="match status" value="1"/>
</dbReference>
<feature type="domain" description="HTH lysR-type" evidence="5">
    <location>
        <begin position="3"/>
        <end position="61"/>
    </location>
</feature>
<dbReference type="GO" id="GO:0003677">
    <property type="term" value="F:DNA binding"/>
    <property type="evidence" value="ECO:0007669"/>
    <property type="project" value="UniProtKB-KW"/>
</dbReference>
<evidence type="ECO:0000259" key="5">
    <source>
        <dbReference type="PROSITE" id="PS50931"/>
    </source>
</evidence>
<keyword evidence="2" id="KW-0805">Transcription regulation</keyword>
<keyword evidence="4" id="KW-0804">Transcription</keyword>
<dbReference type="InterPro" id="IPR005119">
    <property type="entry name" value="LysR_subst-bd"/>
</dbReference>
<dbReference type="Gene3D" id="1.10.10.10">
    <property type="entry name" value="Winged helix-like DNA-binding domain superfamily/Winged helix DNA-binding domain"/>
    <property type="match status" value="1"/>
</dbReference>
<evidence type="ECO:0000313" key="7">
    <source>
        <dbReference type="Proteomes" id="UP000530571"/>
    </source>
</evidence>
<dbReference type="InterPro" id="IPR050950">
    <property type="entry name" value="HTH-type_LysR_regulators"/>
</dbReference>
<dbReference type="PROSITE" id="PS50931">
    <property type="entry name" value="HTH_LYSR"/>
    <property type="match status" value="1"/>
</dbReference>
<reference evidence="6 7" key="1">
    <citation type="submission" date="2020-08" db="EMBL/GenBank/DDBJ databases">
        <title>Genomic Encyclopedia of Type Strains, Phase IV (KMG-IV): sequencing the most valuable type-strain genomes for metagenomic binning, comparative biology and taxonomic classification.</title>
        <authorList>
            <person name="Goeker M."/>
        </authorList>
    </citation>
    <scope>NUCLEOTIDE SEQUENCE [LARGE SCALE GENOMIC DNA]</scope>
    <source>
        <strain evidence="6 7">DSM 28101</strain>
    </source>
</reference>
<comment type="caution">
    <text evidence="6">The sequence shown here is derived from an EMBL/GenBank/DDBJ whole genome shotgun (WGS) entry which is preliminary data.</text>
</comment>
<dbReference type="Proteomes" id="UP000530571">
    <property type="component" value="Unassembled WGS sequence"/>
</dbReference>
<name>A0A7W6KHX2_9HYPH</name>
<dbReference type="InterPro" id="IPR000847">
    <property type="entry name" value="LysR_HTH_N"/>
</dbReference>
<comment type="similarity">
    <text evidence="1">Belongs to the LysR transcriptional regulatory family.</text>
</comment>
<dbReference type="InterPro" id="IPR036388">
    <property type="entry name" value="WH-like_DNA-bd_sf"/>
</dbReference>
<organism evidence="6 7">
    <name type="scientific">Martelella radicis</name>
    <dbReference type="NCBI Taxonomy" id="1397476"/>
    <lineage>
        <taxon>Bacteria</taxon>
        <taxon>Pseudomonadati</taxon>
        <taxon>Pseudomonadota</taxon>
        <taxon>Alphaproteobacteria</taxon>
        <taxon>Hyphomicrobiales</taxon>
        <taxon>Aurantimonadaceae</taxon>
        <taxon>Martelella</taxon>
    </lineage>
</organism>
<gene>
    <name evidence="6" type="ORF">GGR30_001337</name>
</gene>
<evidence type="ECO:0000256" key="2">
    <source>
        <dbReference type="ARBA" id="ARBA00023015"/>
    </source>
</evidence>
<dbReference type="InterPro" id="IPR036390">
    <property type="entry name" value="WH_DNA-bd_sf"/>
</dbReference>
<dbReference type="Pfam" id="PF00126">
    <property type="entry name" value="HTH_1"/>
    <property type="match status" value="1"/>
</dbReference>
<dbReference type="EMBL" id="JACIDZ010000003">
    <property type="protein sequence ID" value="MBB4121423.1"/>
    <property type="molecule type" value="Genomic_DNA"/>
</dbReference>
<dbReference type="RefSeq" id="WP_183483800.1">
    <property type="nucleotide sequence ID" value="NZ_JACIDZ010000003.1"/>
</dbReference>
<keyword evidence="3 6" id="KW-0238">DNA-binding</keyword>
<dbReference type="PANTHER" id="PTHR30419">
    <property type="entry name" value="HTH-TYPE TRANSCRIPTIONAL REGULATOR YBHD"/>
    <property type="match status" value="1"/>
</dbReference>
<keyword evidence="7" id="KW-1185">Reference proteome</keyword>
<evidence type="ECO:0000256" key="4">
    <source>
        <dbReference type="ARBA" id="ARBA00023163"/>
    </source>
</evidence>
<dbReference type="GO" id="GO:0003700">
    <property type="term" value="F:DNA-binding transcription factor activity"/>
    <property type="evidence" value="ECO:0007669"/>
    <property type="project" value="InterPro"/>
</dbReference>
<protein>
    <submittedName>
        <fullName evidence="6">DNA-binding transcriptional LysR family regulator</fullName>
    </submittedName>
</protein>
<dbReference type="AlphaFoldDB" id="A0A7W6KHX2"/>
<proteinExistence type="inferred from homology"/>
<accession>A0A7W6KHX2</accession>
<dbReference type="SUPFAM" id="SSF46785">
    <property type="entry name" value="Winged helix' DNA-binding domain"/>
    <property type="match status" value="1"/>
</dbReference>
<evidence type="ECO:0000256" key="3">
    <source>
        <dbReference type="ARBA" id="ARBA00023125"/>
    </source>
</evidence>
<sequence>MKISLRQLEYVVAASQLGSIAGAAEDMGISTSSILAAIEKFEQEFAVQLFVRQRSKGLVTTAMGARAIARTIRLLDETRSFAEDLQGRDTALTGDLRVGAFTSISPNIAPGVIRDLSIRHPDMIVHLTEGDILSIQRSLRDGAVDILLTYDAGLSDELDQEMLAQAPPHVVLSQSHPLADKPRISLKDLAGHPLLLLNLPHSRRYVMSLFDREGVTPGRIQRLESFEMVRSAAAAGLGAAILNVRPPDDNTYSGMRVACRPLDCASKSPAIVLVTRRGGRISRRAEAFAAACRRFFETPTASALFLK</sequence>
<dbReference type="Pfam" id="PF03466">
    <property type="entry name" value="LysR_substrate"/>
    <property type="match status" value="1"/>
</dbReference>
<evidence type="ECO:0000313" key="6">
    <source>
        <dbReference type="EMBL" id="MBB4121423.1"/>
    </source>
</evidence>